<comment type="caution">
    <text evidence="3">The sequence shown here is derived from an EMBL/GenBank/DDBJ whole genome shotgun (WGS) entry which is preliminary data.</text>
</comment>
<dbReference type="GO" id="GO:0005524">
    <property type="term" value="F:ATP binding"/>
    <property type="evidence" value="ECO:0007669"/>
    <property type="project" value="InterPro"/>
</dbReference>
<dbReference type="OrthoDB" id="4062651at2759"/>
<dbReference type="Proteomes" id="UP001140453">
    <property type="component" value="Unassembled WGS sequence"/>
</dbReference>
<evidence type="ECO:0000313" key="4">
    <source>
        <dbReference type="Proteomes" id="UP001140453"/>
    </source>
</evidence>
<dbReference type="AlphaFoldDB" id="A0A9W8YQ27"/>
<protein>
    <recommendedName>
        <fullName evidence="2">Protein kinase domain-containing protein</fullName>
    </recommendedName>
</protein>
<gene>
    <name evidence="3" type="ORF">N0V93_006059</name>
</gene>
<dbReference type="Pfam" id="PF00069">
    <property type="entry name" value="Pkinase"/>
    <property type="match status" value="1"/>
</dbReference>
<accession>A0A9W8YQ27</accession>
<dbReference type="EMBL" id="JAPEVB010000004">
    <property type="protein sequence ID" value="KAJ4388601.1"/>
    <property type="molecule type" value="Genomic_DNA"/>
</dbReference>
<keyword evidence="4" id="KW-1185">Reference proteome</keyword>
<evidence type="ECO:0000256" key="1">
    <source>
        <dbReference type="SAM" id="MobiDB-lite"/>
    </source>
</evidence>
<dbReference type="GO" id="GO:0004674">
    <property type="term" value="F:protein serine/threonine kinase activity"/>
    <property type="evidence" value="ECO:0007669"/>
    <property type="project" value="TreeGrafter"/>
</dbReference>
<sequence length="611" mass="69888">MEVQRDSGINGNLDCLLNGSGNGPKIAANSAATLPVSLSMSGDDLDNREAHQQYPVQLQRRGEYAEILEDNGSVHSLSSSASQLETSASSSKNELSEDTTIPTSRKATLATDVGVPVDTLERLIRACFQTSVGNSNRDKFLPDGELNQIITLDRVFAELDRSFQPKKSPDDLQRLSHQVWDEVEVPESPSTHRRKIFATLVCINKAADITWFIDENLYDCHLPFHLSEIPQQESQVHRKTKTGDEVQIHCFSKMGWSVLDNENCQKYQWSFQAPYLRIMSDGQRQRPLHYRFDDRQILPFIEDSEEKGASGQMMMSGGFSEVWRVRIHPAHHSHPSSKNPLFAVKRLKPDTRNEEMFKREVATLKRLSGQNHAHLIKLQLTYLYRNRYHLLFRWADGNLRRYWEVHPDPSDIPRTWEYTVWVASQWLGLARGLHAIHHCPPDDDMDIEEDKLHDVLEFLRINGRHGDIKPENILWSQSPDLQNEKDSAHGRLVISDFGLTEFHRDETNFVSPLKIAMSPTYRPPEYDVSEEISQSYDIWSLGCVLLEFAIWYLQGFDAFDRFSQDRTSEDFAIIKEDKYFTIAHNLQLGNGMTSSAAVLKASVTRGSQTSS</sequence>
<evidence type="ECO:0000313" key="3">
    <source>
        <dbReference type="EMBL" id="KAJ4388601.1"/>
    </source>
</evidence>
<dbReference type="SMART" id="SM00220">
    <property type="entry name" value="S_TKc"/>
    <property type="match status" value="1"/>
</dbReference>
<dbReference type="Gene3D" id="3.30.200.20">
    <property type="entry name" value="Phosphorylase Kinase, domain 1"/>
    <property type="match status" value="1"/>
</dbReference>
<dbReference type="PROSITE" id="PS50011">
    <property type="entry name" value="PROTEIN_KINASE_DOM"/>
    <property type="match status" value="1"/>
</dbReference>
<organism evidence="3 4">
    <name type="scientific">Gnomoniopsis smithogilvyi</name>
    <dbReference type="NCBI Taxonomy" id="1191159"/>
    <lineage>
        <taxon>Eukaryota</taxon>
        <taxon>Fungi</taxon>
        <taxon>Dikarya</taxon>
        <taxon>Ascomycota</taxon>
        <taxon>Pezizomycotina</taxon>
        <taxon>Sordariomycetes</taxon>
        <taxon>Sordariomycetidae</taxon>
        <taxon>Diaporthales</taxon>
        <taxon>Gnomoniaceae</taxon>
        <taxon>Gnomoniopsis</taxon>
    </lineage>
</organism>
<dbReference type="CDD" id="cd00180">
    <property type="entry name" value="PKc"/>
    <property type="match status" value="1"/>
</dbReference>
<proteinExistence type="predicted"/>
<dbReference type="InterPro" id="IPR000719">
    <property type="entry name" value="Prot_kinase_dom"/>
</dbReference>
<dbReference type="Gene3D" id="1.10.510.10">
    <property type="entry name" value="Transferase(Phosphotransferase) domain 1"/>
    <property type="match status" value="1"/>
</dbReference>
<feature type="region of interest" description="Disordered" evidence="1">
    <location>
        <begin position="75"/>
        <end position="103"/>
    </location>
</feature>
<feature type="domain" description="Protein kinase" evidence="2">
    <location>
        <begin position="308"/>
        <end position="611"/>
    </location>
</feature>
<dbReference type="InterPro" id="IPR011009">
    <property type="entry name" value="Kinase-like_dom_sf"/>
</dbReference>
<evidence type="ECO:0000259" key="2">
    <source>
        <dbReference type="PROSITE" id="PS50011"/>
    </source>
</evidence>
<dbReference type="SUPFAM" id="SSF56112">
    <property type="entry name" value="Protein kinase-like (PK-like)"/>
    <property type="match status" value="1"/>
</dbReference>
<dbReference type="PANTHER" id="PTHR24359:SF37">
    <property type="entry name" value="PROTEIN KINASE DOMAIN-CONTAINING PROTEIN"/>
    <property type="match status" value="1"/>
</dbReference>
<name>A0A9W8YQ27_9PEZI</name>
<dbReference type="PANTHER" id="PTHR24359">
    <property type="entry name" value="SERINE/THREONINE-PROTEIN KINASE SBK1"/>
    <property type="match status" value="1"/>
</dbReference>
<feature type="compositionally biased region" description="Low complexity" evidence="1">
    <location>
        <begin position="75"/>
        <end position="91"/>
    </location>
</feature>
<reference evidence="3" key="1">
    <citation type="submission" date="2022-10" db="EMBL/GenBank/DDBJ databases">
        <title>Tapping the CABI collections for fungal endophytes: first genome assemblies for Collariella, Neodidymelliopsis, Ascochyta clinopodiicola, Didymella pomorum, Didymosphaeria variabile, Neocosmospora piperis and Neocucurbitaria cava.</title>
        <authorList>
            <person name="Hill R."/>
        </authorList>
    </citation>
    <scope>NUCLEOTIDE SEQUENCE</scope>
    <source>
        <strain evidence="3">IMI 355082</strain>
    </source>
</reference>